<dbReference type="AlphaFoldDB" id="A0A370GQ41"/>
<evidence type="ECO:0000313" key="2">
    <source>
        <dbReference type="Proteomes" id="UP000254720"/>
    </source>
</evidence>
<accession>A0A370GQ41</accession>
<dbReference type="Proteomes" id="UP000254720">
    <property type="component" value="Unassembled WGS sequence"/>
</dbReference>
<evidence type="ECO:0000313" key="1">
    <source>
        <dbReference type="EMBL" id="RDI44604.1"/>
    </source>
</evidence>
<comment type="caution">
    <text evidence="1">The sequence shown here is derived from an EMBL/GenBank/DDBJ whole genome shotgun (WGS) entry which is preliminary data.</text>
</comment>
<reference evidence="1 2" key="1">
    <citation type="submission" date="2018-07" db="EMBL/GenBank/DDBJ databases">
        <title>Genomic Encyclopedia of Type Strains, Phase IV (KMG-IV): sequencing the most valuable type-strain genomes for metagenomic binning, comparative biology and taxonomic classification.</title>
        <authorList>
            <person name="Goeker M."/>
        </authorList>
    </citation>
    <scope>NUCLEOTIDE SEQUENCE [LARGE SCALE GENOMIC DNA]</scope>
    <source>
        <strain evidence="1 2">DSM 16500</strain>
    </source>
</reference>
<sequence length="43" mass="4803">MIEETCFCGSFSLTVDTFLPRHYNPSITIIAVKATYFADEAVT</sequence>
<gene>
    <name evidence="1" type="ORF">C8D86_10986</name>
</gene>
<protein>
    <submittedName>
        <fullName evidence="1">Uncharacterized protein</fullName>
    </submittedName>
</protein>
<dbReference type="EMBL" id="QQAX01000009">
    <property type="protein sequence ID" value="RDI44604.1"/>
    <property type="molecule type" value="Genomic_DNA"/>
</dbReference>
<proteinExistence type="predicted"/>
<organism evidence="1 2">
    <name type="scientific">Aquicella lusitana</name>
    <dbReference type="NCBI Taxonomy" id="254246"/>
    <lineage>
        <taxon>Bacteria</taxon>
        <taxon>Pseudomonadati</taxon>
        <taxon>Pseudomonadota</taxon>
        <taxon>Gammaproteobacteria</taxon>
        <taxon>Legionellales</taxon>
        <taxon>Coxiellaceae</taxon>
        <taxon>Aquicella</taxon>
    </lineage>
</organism>
<name>A0A370GQ41_9COXI</name>
<keyword evidence="2" id="KW-1185">Reference proteome</keyword>